<comment type="caution">
    <text evidence="1">The sequence shown here is derived from an EMBL/GenBank/DDBJ whole genome shotgun (WGS) entry which is preliminary data.</text>
</comment>
<dbReference type="Proteomes" id="UP001150581">
    <property type="component" value="Unassembled WGS sequence"/>
</dbReference>
<reference evidence="1" key="1">
    <citation type="submission" date="2022-07" db="EMBL/GenBank/DDBJ databases">
        <title>Phylogenomic reconstructions and comparative analyses of Kickxellomycotina fungi.</title>
        <authorList>
            <person name="Reynolds N.K."/>
            <person name="Stajich J.E."/>
            <person name="Barry K."/>
            <person name="Grigoriev I.V."/>
            <person name="Crous P."/>
            <person name="Smith M.E."/>
        </authorList>
    </citation>
    <scope>NUCLEOTIDE SEQUENCE</scope>
    <source>
        <strain evidence="1">Benny 63K</strain>
    </source>
</reference>
<proteinExistence type="predicted"/>
<feature type="non-terminal residue" evidence="1">
    <location>
        <position position="312"/>
    </location>
</feature>
<protein>
    <submittedName>
        <fullName evidence="1">MCM DNA helicase complex subunit</fullName>
        <ecNumber evidence="1">3.6.4.12</ecNumber>
    </submittedName>
</protein>
<accession>A0ACC1IIB8</accession>
<dbReference type="EC" id="3.6.4.12" evidence="1"/>
<evidence type="ECO:0000313" key="1">
    <source>
        <dbReference type="EMBL" id="KAJ1896312.1"/>
    </source>
</evidence>
<keyword evidence="1" id="KW-0067">ATP-binding</keyword>
<name>A0ACC1IIB8_9FUNG</name>
<keyword evidence="1" id="KW-0547">Nucleotide-binding</keyword>
<dbReference type="EMBL" id="JANBPG010000461">
    <property type="protein sequence ID" value="KAJ1896312.1"/>
    <property type="molecule type" value="Genomic_DNA"/>
</dbReference>
<keyword evidence="1" id="KW-0378">Hydrolase</keyword>
<keyword evidence="2" id="KW-1185">Reference proteome</keyword>
<organism evidence="1 2">
    <name type="scientific">Kickxella alabastrina</name>
    <dbReference type="NCBI Taxonomy" id="61397"/>
    <lineage>
        <taxon>Eukaryota</taxon>
        <taxon>Fungi</taxon>
        <taxon>Fungi incertae sedis</taxon>
        <taxon>Zoopagomycota</taxon>
        <taxon>Kickxellomycotina</taxon>
        <taxon>Kickxellomycetes</taxon>
        <taxon>Kickxellales</taxon>
        <taxon>Kickxellaceae</taxon>
        <taxon>Kickxella</taxon>
    </lineage>
</organism>
<gene>
    <name evidence="1" type="primary">CDC54_1</name>
    <name evidence="1" type="ORF">LPJ66_004065</name>
</gene>
<keyword evidence="1" id="KW-0347">Helicase</keyword>
<sequence length="312" mass="34122">MSSGRSSSPMLDHDSDMDDFVQPTPRRPPFNPVNVDDYNTLPETPAPFSPAPVPTGGRIRQSNRTMVEQVRSSSPNLNYSEVAMTPGGGIDFSSQAMGGLPAGYTDTLSSQLGGMSMDAHLHSQAQSSGRASGRRGDLGSRAAQALSSELGEIEAGTAPTEIRTIWGTIVHVREVMSTFKDFLLHFTAAHRPPAAGTLSAAELGEPVYPQLLRRMHASEVFQLNLDAQNLLAYAPAQRLYRQLVNYPEEVVPIMDYVLTELFMEHFPDADMDLAQSDLKVRPYNLTATTNMRELNPSDIDKMVSVRGMLIRA</sequence>
<evidence type="ECO:0000313" key="2">
    <source>
        <dbReference type="Proteomes" id="UP001150581"/>
    </source>
</evidence>